<dbReference type="UniPathway" id="UPA00277">
    <property type="reaction ID" value="UER00407"/>
</dbReference>
<dbReference type="KEGG" id="tro:trd_0769"/>
<dbReference type="GO" id="GO:0005524">
    <property type="term" value="F:ATP binding"/>
    <property type="evidence" value="ECO:0007669"/>
    <property type="project" value="UniProtKB-UniRule"/>
</dbReference>
<dbReference type="EC" id="2.7.7.2" evidence="15"/>
<dbReference type="Pfam" id="PF01687">
    <property type="entry name" value="Flavokinase"/>
    <property type="match status" value="1"/>
</dbReference>
<evidence type="ECO:0000256" key="3">
    <source>
        <dbReference type="ARBA" id="ARBA00005201"/>
    </source>
</evidence>
<dbReference type="PIRSF" id="PIRSF004491">
    <property type="entry name" value="FAD_Synth"/>
    <property type="match status" value="1"/>
</dbReference>
<evidence type="ECO:0000256" key="15">
    <source>
        <dbReference type="PIRNR" id="PIRNR004491"/>
    </source>
</evidence>
<dbReference type="InterPro" id="IPR023465">
    <property type="entry name" value="Riboflavin_kinase_dom_sf"/>
</dbReference>
<dbReference type="Proteomes" id="UP000000447">
    <property type="component" value="Chromosome"/>
</dbReference>
<dbReference type="NCBIfam" id="NF004160">
    <property type="entry name" value="PRK05627.1-3"/>
    <property type="match status" value="1"/>
</dbReference>
<accession>B9KZ56</accession>
<dbReference type="InterPro" id="IPR002606">
    <property type="entry name" value="Riboflavin_kinase_bac"/>
</dbReference>
<dbReference type="SUPFAM" id="SSF82114">
    <property type="entry name" value="Riboflavin kinase-like"/>
    <property type="match status" value="1"/>
</dbReference>
<dbReference type="SMART" id="SM00904">
    <property type="entry name" value="Flavokinase"/>
    <property type="match status" value="1"/>
</dbReference>
<comment type="catalytic activity">
    <reaction evidence="13 15">
        <text>riboflavin + ATP = FMN + ADP + H(+)</text>
        <dbReference type="Rhea" id="RHEA:14357"/>
        <dbReference type="ChEBI" id="CHEBI:15378"/>
        <dbReference type="ChEBI" id="CHEBI:30616"/>
        <dbReference type="ChEBI" id="CHEBI:57986"/>
        <dbReference type="ChEBI" id="CHEBI:58210"/>
        <dbReference type="ChEBI" id="CHEBI:456216"/>
        <dbReference type="EC" id="2.7.1.26"/>
    </reaction>
</comment>
<dbReference type="eggNOG" id="COG0196">
    <property type="taxonomic scope" value="Bacteria"/>
</dbReference>
<evidence type="ECO:0000256" key="14">
    <source>
        <dbReference type="ARBA" id="ARBA00049494"/>
    </source>
</evidence>
<dbReference type="EC" id="2.7.1.26" evidence="15"/>
<dbReference type="GO" id="GO:0003919">
    <property type="term" value="F:FMN adenylyltransferase activity"/>
    <property type="evidence" value="ECO:0007669"/>
    <property type="project" value="UniProtKB-UniRule"/>
</dbReference>
<dbReference type="STRING" id="309801.trd_0769"/>
<evidence type="ECO:0000256" key="4">
    <source>
        <dbReference type="ARBA" id="ARBA00022630"/>
    </source>
</evidence>
<dbReference type="PANTHER" id="PTHR22749">
    <property type="entry name" value="RIBOFLAVIN KINASE/FMN ADENYLYLTRANSFERASE"/>
    <property type="match status" value="1"/>
</dbReference>
<sequence>MRIIRSWSDIPPEPHVVTIGNFDGVHRGHQYLLTTVHERAATRGLPSLAITFDPLPLEVLAPERAPQRLSLTDQRLRLILACGIDRVLLVQFDRSFAALSPKEFVDLLVQSTHLTTIVVGEDFHFGRGRTGDPALLRELGRSHGFEVVVLPRLSELSETISSTRIRQLIAAGAVREAGTLLGRPYALTGTVVAGTGRGSQLGFPTANIAVADRLMLPGDGIYAAIAHLSGSWYPALAYIGSRPTFPGAGHAVEVYLIDQTYPTLRGETITVYFIERIRPDRAFPDAEALVEQMRDDERNGRAVLQAAMADWPPPLVQALHAALEGVEVIDDPGS</sequence>
<dbReference type="UniPathway" id="UPA00276">
    <property type="reaction ID" value="UER00406"/>
</dbReference>
<evidence type="ECO:0000256" key="1">
    <source>
        <dbReference type="ARBA" id="ARBA00002121"/>
    </source>
</evidence>
<dbReference type="CDD" id="cd02064">
    <property type="entry name" value="FAD_synthetase_N"/>
    <property type="match status" value="1"/>
</dbReference>
<dbReference type="InterPro" id="IPR014729">
    <property type="entry name" value="Rossmann-like_a/b/a_fold"/>
</dbReference>
<evidence type="ECO:0000256" key="7">
    <source>
        <dbReference type="ARBA" id="ARBA00022695"/>
    </source>
</evidence>
<comment type="pathway">
    <text evidence="3 15">Cofactor biosynthesis; FMN biosynthesis; FMN from riboflavin (ATP route): step 1/1.</text>
</comment>
<keyword evidence="11 15" id="KW-0067">ATP-binding</keyword>
<dbReference type="SUPFAM" id="SSF52374">
    <property type="entry name" value="Nucleotidylyl transferase"/>
    <property type="match status" value="1"/>
</dbReference>
<keyword evidence="7 15" id="KW-0548">Nucleotidyltransferase</keyword>
<evidence type="ECO:0000256" key="9">
    <source>
        <dbReference type="ARBA" id="ARBA00022777"/>
    </source>
</evidence>
<dbReference type="Gene3D" id="3.40.50.620">
    <property type="entry name" value="HUPs"/>
    <property type="match status" value="1"/>
</dbReference>
<dbReference type="Gene3D" id="2.40.30.30">
    <property type="entry name" value="Riboflavin kinase-like"/>
    <property type="match status" value="1"/>
</dbReference>
<dbReference type="PANTHER" id="PTHR22749:SF6">
    <property type="entry name" value="RIBOFLAVIN KINASE"/>
    <property type="match status" value="1"/>
</dbReference>
<keyword evidence="10 15" id="KW-0274">FAD</keyword>
<dbReference type="GO" id="GO:0008531">
    <property type="term" value="F:riboflavin kinase activity"/>
    <property type="evidence" value="ECO:0007669"/>
    <property type="project" value="UniProtKB-UniRule"/>
</dbReference>
<dbReference type="GO" id="GO:0006747">
    <property type="term" value="P:FAD biosynthetic process"/>
    <property type="evidence" value="ECO:0007669"/>
    <property type="project" value="UniProtKB-UniRule"/>
</dbReference>
<evidence type="ECO:0000313" key="18">
    <source>
        <dbReference type="Proteomes" id="UP000000447"/>
    </source>
</evidence>
<gene>
    <name evidence="17" type="primary">ribF</name>
    <name evidence="17" type="ordered locus">trd_0769</name>
</gene>
<comment type="pathway">
    <text evidence="2 15">Cofactor biosynthesis; FAD biosynthesis; FAD from FMN: step 1/1.</text>
</comment>
<dbReference type="HOGENOM" id="CLU_048437_0_0_0"/>
<dbReference type="Pfam" id="PF06574">
    <property type="entry name" value="FAD_syn"/>
    <property type="match status" value="1"/>
</dbReference>
<comment type="function">
    <text evidence="1">Catalyzes the phosphorylation of riboflavin to FMN followed by the adenylation of FMN to FAD.</text>
</comment>
<keyword evidence="12" id="KW-0511">Multifunctional enzyme</keyword>
<dbReference type="NCBIfam" id="TIGR00083">
    <property type="entry name" value="ribF"/>
    <property type="match status" value="1"/>
</dbReference>
<name>B9KZ56_THERP</name>
<proteinExistence type="inferred from homology"/>
<dbReference type="GO" id="GO:0009231">
    <property type="term" value="P:riboflavin biosynthetic process"/>
    <property type="evidence" value="ECO:0007669"/>
    <property type="project" value="InterPro"/>
</dbReference>
<keyword evidence="8 15" id="KW-0547">Nucleotide-binding</keyword>
<dbReference type="NCBIfam" id="NF004162">
    <property type="entry name" value="PRK05627.1-5"/>
    <property type="match status" value="1"/>
</dbReference>
<evidence type="ECO:0000256" key="10">
    <source>
        <dbReference type="ARBA" id="ARBA00022827"/>
    </source>
</evidence>
<feature type="domain" description="Riboflavin kinase" evidence="16">
    <location>
        <begin position="180"/>
        <end position="305"/>
    </location>
</feature>
<dbReference type="AlphaFoldDB" id="B9KZ56"/>
<dbReference type="FunFam" id="3.40.50.620:FF:000021">
    <property type="entry name" value="Riboflavin biosynthesis protein"/>
    <property type="match status" value="1"/>
</dbReference>
<evidence type="ECO:0000259" key="16">
    <source>
        <dbReference type="SMART" id="SM00904"/>
    </source>
</evidence>
<keyword evidence="9 15" id="KW-0418">Kinase</keyword>
<evidence type="ECO:0000256" key="2">
    <source>
        <dbReference type="ARBA" id="ARBA00004726"/>
    </source>
</evidence>
<keyword evidence="18" id="KW-1185">Reference proteome</keyword>
<evidence type="ECO:0000256" key="8">
    <source>
        <dbReference type="ARBA" id="ARBA00022741"/>
    </source>
</evidence>
<evidence type="ECO:0000256" key="11">
    <source>
        <dbReference type="ARBA" id="ARBA00022840"/>
    </source>
</evidence>
<keyword evidence="4 15" id="KW-0285">Flavoprotein</keyword>
<keyword evidence="5 15" id="KW-0288">FMN</keyword>
<evidence type="ECO:0000313" key="17">
    <source>
        <dbReference type="EMBL" id="ACM05252.1"/>
    </source>
</evidence>
<dbReference type="InterPro" id="IPR023468">
    <property type="entry name" value="Riboflavin_kinase"/>
</dbReference>
<comment type="similarity">
    <text evidence="15">Belongs to the ribF family.</text>
</comment>
<comment type="catalytic activity">
    <reaction evidence="14 15">
        <text>FMN + ATP + H(+) = FAD + diphosphate</text>
        <dbReference type="Rhea" id="RHEA:17237"/>
        <dbReference type="ChEBI" id="CHEBI:15378"/>
        <dbReference type="ChEBI" id="CHEBI:30616"/>
        <dbReference type="ChEBI" id="CHEBI:33019"/>
        <dbReference type="ChEBI" id="CHEBI:57692"/>
        <dbReference type="ChEBI" id="CHEBI:58210"/>
        <dbReference type="EC" id="2.7.7.2"/>
    </reaction>
</comment>
<reference evidence="17 18" key="1">
    <citation type="journal article" date="2009" name="PLoS ONE">
        <title>Complete genome sequence of the aerobic CO-oxidizing thermophile Thermomicrobium roseum.</title>
        <authorList>
            <person name="Wu D."/>
            <person name="Raymond J."/>
            <person name="Wu M."/>
            <person name="Chatterji S."/>
            <person name="Ren Q."/>
            <person name="Graham J.E."/>
            <person name="Bryant D.A."/>
            <person name="Robb F."/>
            <person name="Colman A."/>
            <person name="Tallon L.J."/>
            <person name="Badger J.H."/>
            <person name="Madupu R."/>
            <person name="Ward N.L."/>
            <person name="Eisen J.A."/>
        </authorList>
    </citation>
    <scope>NUCLEOTIDE SEQUENCE [LARGE SCALE GENOMIC DNA]</scope>
    <source>
        <strain evidence="18">ATCC 27502 / DSM 5159 / P-2</strain>
    </source>
</reference>
<evidence type="ECO:0000256" key="13">
    <source>
        <dbReference type="ARBA" id="ARBA00047880"/>
    </source>
</evidence>
<organism evidence="17 18">
    <name type="scientific">Thermomicrobium roseum (strain ATCC 27502 / DSM 5159 / P-2)</name>
    <dbReference type="NCBI Taxonomy" id="309801"/>
    <lineage>
        <taxon>Bacteria</taxon>
        <taxon>Pseudomonadati</taxon>
        <taxon>Thermomicrobiota</taxon>
        <taxon>Thermomicrobia</taxon>
        <taxon>Thermomicrobiales</taxon>
        <taxon>Thermomicrobiaceae</taxon>
        <taxon>Thermomicrobium</taxon>
    </lineage>
</organism>
<evidence type="ECO:0000256" key="12">
    <source>
        <dbReference type="ARBA" id="ARBA00023268"/>
    </source>
</evidence>
<dbReference type="EMBL" id="CP001275">
    <property type="protein sequence ID" value="ACM05252.1"/>
    <property type="molecule type" value="Genomic_DNA"/>
</dbReference>
<dbReference type="GO" id="GO:0009398">
    <property type="term" value="P:FMN biosynthetic process"/>
    <property type="evidence" value="ECO:0007669"/>
    <property type="project" value="UniProtKB-UniRule"/>
</dbReference>
<evidence type="ECO:0000256" key="5">
    <source>
        <dbReference type="ARBA" id="ARBA00022643"/>
    </source>
</evidence>
<evidence type="ECO:0000256" key="6">
    <source>
        <dbReference type="ARBA" id="ARBA00022679"/>
    </source>
</evidence>
<dbReference type="InterPro" id="IPR015865">
    <property type="entry name" value="Riboflavin_kinase_bac/euk"/>
</dbReference>
<dbReference type="RefSeq" id="WP_012642155.1">
    <property type="nucleotide sequence ID" value="NC_011959.1"/>
</dbReference>
<protein>
    <recommendedName>
        <fullName evidence="15">Riboflavin biosynthesis protein</fullName>
    </recommendedName>
    <domain>
        <recommendedName>
            <fullName evidence="15">Riboflavin kinase</fullName>
            <ecNumber evidence="15">2.7.1.26</ecNumber>
        </recommendedName>
        <alternativeName>
            <fullName evidence="15">Flavokinase</fullName>
        </alternativeName>
    </domain>
    <domain>
        <recommendedName>
            <fullName evidence="15">FMN adenylyltransferase</fullName>
            <ecNumber evidence="15">2.7.7.2</ecNumber>
        </recommendedName>
        <alternativeName>
            <fullName evidence="15">FAD pyrophosphorylase</fullName>
        </alternativeName>
        <alternativeName>
            <fullName evidence="15">FAD synthase</fullName>
        </alternativeName>
    </domain>
</protein>
<keyword evidence="6 15" id="KW-0808">Transferase</keyword>
<dbReference type="InterPro" id="IPR015864">
    <property type="entry name" value="FAD_synthase"/>
</dbReference>